<dbReference type="SUPFAM" id="SSF54060">
    <property type="entry name" value="His-Me finger endonucleases"/>
    <property type="match status" value="1"/>
</dbReference>
<dbReference type="AlphaFoldDB" id="A0A397S736"/>
<reference evidence="1 2" key="1">
    <citation type="submission" date="2018-06" db="EMBL/GenBank/DDBJ databases">
        <title>Comparative genomics reveals the genomic features of Rhizophagus irregularis, R. cerebriforme, R. diaphanum and Gigaspora rosea, and their symbiotic lifestyle signature.</title>
        <authorList>
            <person name="Morin E."/>
            <person name="San Clemente H."/>
            <person name="Chen E.C.H."/>
            <person name="De La Providencia I."/>
            <person name="Hainaut M."/>
            <person name="Kuo A."/>
            <person name="Kohler A."/>
            <person name="Murat C."/>
            <person name="Tang N."/>
            <person name="Roy S."/>
            <person name="Loubradou J."/>
            <person name="Henrissat B."/>
            <person name="Grigoriev I.V."/>
            <person name="Corradi N."/>
            <person name="Roux C."/>
            <person name="Martin F.M."/>
        </authorList>
    </citation>
    <scope>NUCLEOTIDE SEQUENCE [LARGE SCALE GENOMIC DNA]</scope>
    <source>
        <strain evidence="1 2">DAOM 227022</strain>
    </source>
</reference>
<protein>
    <recommendedName>
        <fullName evidence="3">HNH nuclease domain-containing protein</fullName>
    </recommendedName>
</protein>
<organism evidence="1 2">
    <name type="scientific">Glomus cerebriforme</name>
    <dbReference type="NCBI Taxonomy" id="658196"/>
    <lineage>
        <taxon>Eukaryota</taxon>
        <taxon>Fungi</taxon>
        <taxon>Fungi incertae sedis</taxon>
        <taxon>Mucoromycota</taxon>
        <taxon>Glomeromycotina</taxon>
        <taxon>Glomeromycetes</taxon>
        <taxon>Glomerales</taxon>
        <taxon>Glomeraceae</taxon>
        <taxon>Glomus</taxon>
    </lineage>
</organism>
<evidence type="ECO:0008006" key="3">
    <source>
        <dbReference type="Google" id="ProtNLM"/>
    </source>
</evidence>
<accession>A0A397S736</accession>
<dbReference type="EMBL" id="QKYT01000740">
    <property type="protein sequence ID" value="RIA81808.1"/>
    <property type="molecule type" value="Genomic_DNA"/>
</dbReference>
<sequence length="211" mass="23895">MGNPKRNAERRVFPNPGRGRAFRHVVVKNKIPLVVGVGFSSLGRVQLPRLVTKGSLHAGYYRIGRVYKYQVHRLVALAFSPNKEGKEYVNHIDGNSTNKGRLISIEWCTPIENVQHAVHLGLCNNNPTKRAVKQIFDDGSIQEFSFIAEEFHTMNEGLKKRIDNAIAISNDKFNNVEGSFSNIKEKFKVILKKNSVIFSNIEEKFSNIKTT</sequence>
<evidence type="ECO:0000313" key="2">
    <source>
        <dbReference type="Proteomes" id="UP000265703"/>
    </source>
</evidence>
<keyword evidence="2" id="KW-1185">Reference proteome</keyword>
<dbReference type="Proteomes" id="UP000265703">
    <property type="component" value="Unassembled WGS sequence"/>
</dbReference>
<name>A0A397S736_9GLOM</name>
<gene>
    <name evidence="1" type="ORF">C1645_836359</name>
</gene>
<evidence type="ECO:0000313" key="1">
    <source>
        <dbReference type="EMBL" id="RIA81808.1"/>
    </source>
</evidence>
<proteinExistence type="predicted"/>
<comment type="caution">
    <text evidence="1">The sequence shown here is derived from an EMBL/GenBank/DDBJ whole genome shotgun (WGS) entry which is preliminary data.</text>
</comment>
<dbReference type="OrthoDB" id="2417035at2759"/>
<dbReference type="InterPro" id="IPR044925">
    <property type="entry name" value="His-Me_finger_sf"/>
</dbReference>
<dbReference type="STRING" id="658196.A0A397S736"/>
<dbReference type="Gene3D" id="3.90.75.20">
    <property type="match status" value="1"/>
</dbReference>